<keyword evidence="4 14" id="KW-0963">Cytoplasm</keyword>
<evidence type="ECO:0000256" key="9">
    <source>
        <dbReference type="ARBA" id="ARBA00022694"/>
    </source>
</evidence>
<evidence type="ECO:0000256" key="14">
    <source>
        <dbReference type="HAMAP-Rule" id="MF_01849"/>
    </source>
</evidence>
<evidence type="ECO:0000256" key="6">
    <source>
        <dbReference type="ARBA" id="ARBA00022603"/>
    </source>
</evidence>
<dbReference type="GO" id="GO:0051539">
    <property type="term" value="F:4 iron, 4 sulfur cluster binding"/>
    <property type="evidence" value="ECO:0007669"/>
    <property type="project" value="UniProtKB-UniRule"/>
</dbReference>
<dbReference type="InterPro" id="IPR013785">
    <property type="entry name" value="Aldolase_TIM"/>
</dbReference>
<feature type="binding site" evidence="14">
    <location>
        <position position="142"/>
    </location>
    <ligand>
        <name>[4Fe-4S] cluster</name>
        <dbReference type="ChEBI" id="CHEBI:49883"/>
        <note>4Fe-4S-S-AdoMet</note>
    </ligand>
</feature>
<dbReference type="InterPro" id="IPR040072">
    <property type="entry name" value="Methyltransferase_A"/>
</dbReference>
<dbReference type="InterPro" id="IPR048641">
    <property type="entry name" value="RlmN_N"/>
</dbReference>
<protein>
    <recommendedName>
        <fullName evidence="14">Dual-specificity RNA methyltransferase RlmN</fullName>
        <ecNumber evidence="14">2.1.1.192</ecNumber>
    </recommendedName>
    <alternativeName>
        <fullName evidence="14">23S rRNA (adenine(2503)-C(2))-methyltransferase</fullName>
    </alternativeName>
    <alternativeName>
        <fullName evidence="14">23S rRNA m2A2503 methyltransferase</fullName>
    </alternativeName>
    <alternativeName>
        <fullName evidence="14">Ribosomal RNA large subunit methyltransferase N</fullName>
    </alternativeName>
    <alternativeName>
        <fullName evidence="14">tRNA (adenine(37)-C(2))-methyltransferase</fullName>
    </alternativeName>
    <alternativeName>
        <fullName evidence="14">tRNA m2A37 methyltransferase</fullName>
    </alternativeName>
</protein>
<feature type="binding site" evidence="14">
    <location>
        <position position="238"/>
    </location>
    <ligand>
        <name>S-adenosyl-L-methionine</name>
        <dbReference type="ChEBI" id="CHEBI:59789"/>
    </ligand>
</feature>
<evidence type="ECO:0000256" key="2">
    <source>
        <dbReference type="ARBA" id="ARBA00007544"/>
    </source>
</evidence>
<dbReference type="CDD" id="cd01335">
    <property type="entry name" value="Radical_SAM"/>
    <property type="match status" value="1"/>
</dbReference>
<dbReference type="FunFam" id="3.20.20.70:FF:000008">
    <property type="entry name" value="Dual-specificity RNA methyltransferase RlmN"/>
    <property type="match status" value="1"/>
</dbReference>
<dbReference type="GO" id="GO:0002935">
    <property type="term" value="F:tRNA (adenine(37)-C2)-methyltransferase activity"/>
    <property type="evidence" value="ECO:0007669"/>
    <property type="project" value="UniProtKB-UniRule"/>
</dbReference>
<dbReference type="SFLD" id="SFLDF00275">
    <property type="entry name" value="adenosine_C2_methyltransferase"/>
    <property type="match status" value="1"/>
</dbReference>
<dbReference type="SFLD" id="SFLDS00029">
    <property type="entry name" value="Radical_SAM"/>
    <property type="match status" value="1"/>
</dbReference>
<keyword evidence="8 14" id="KW-0949">S-adenosyl-L-methionine</keyword>
<organism evidence="17 18">
    <name type="scientific">Roseibium aggregatum</name>
    <dbReference type="NCBI Taxonomy" id="187304"/>
    <lineage>
        <taxon>Bacteria</taxon>
        <taxon>Pseudomonadati</taxon>
        <taxon>Pseudomonadota</taxon>
        <taxon>Alphaproteobacteria</taxon>
        <taxon>Hyphomicrobiales</taxon>
        <taxon>Stappiaceae</taxon>
        <taxon>Roseibium</taxon>
    </lineage>
</organism>
<evidence type="ECO:0000256" key="15">
    <source>
        <dbReference type="SAM" id="MobiDB-lite"/>
    </source>
</evidence>
<dbReference type="Gene3D" id="1.10.150.530">
    <property type="match status" value="1"/>
</dbReference>
<reference evidence="17" key="1">
    <citation type="submission" date="2020-05" db="EMBL/GenBank/DDBJ databases">
        <title>Identification of trans-AT polyketide cluster in two marine bacteria, producers of a novel glutaramide-containing polyketide sesbanimide D and analogs.</title>
        <authorList>
            <person name="Kacar D."/>
            <person name="Rodriguez P."/>
            <person name="Canedo L."/>
            <person name="Gonzalez E."/>
            <person name="Galan B."/>
            <person name="De La Calle F."/>
            <person name="Garcia J.L."/>
        </authorList>
    </citation>
    <scope>NUCLEOTIDE SEQUENCE</scope>
    <source>
        <strain evidence="17">PHM038</strain>
    </source>
</reference>
<dbReference type="Proteomes" id="UP000598467">
    <property type="component" value="Unassembled WGS sequence"/>
</dbReference>
<evidence type="ECO:0000256" key="13">
    <source>
        <dbReference type="ARBA" id="ARBA00023157"/>
    </source>
</evidence>
<sequence length="403" mass="44309">MARDNPNAPTVTGIAASASPQDEKPTLIGLTREELAEAMAEIGVPEKQRRMRASQLWHWLYVRGVSDFALMTNIAKDLRAKLDEAFTIARPEIVSEQISVDGTRKWLFRFPARGAGRPVEVETVYIPEEGRGTLCISSQVGCTLTCTFCHTGTQKLVRNLTAEEILSQILIARDRLGDFPDASTPQGAIVPSEGRLVSNIVMMGMGEPLYNFDNVKKALLIASDGEGLSLSKRRITLSTSGVVPEIVRAGEEIGCMLAISLHAVRDDLRDVLVPINKKWPIKDLLNACRAYPGLSNAKRITFEYVMLKGVNDSNQDALDLVRLLKGIPAKINLIPFNPWPGSEYECSDWERIEEFADIVNRAGYASPIRTPRGRDIFAACGQLKSASERMRKKDREAAAGAGA</sequence>
<dbReference type="PANTHER" id="PTHR30544:SF5">
    <property type="entry name" value="RADICAL SAM CORE DOMAIN-CONTAINING PROTEIN"/>
    <property type="match status" value="1"/>
</dbReference>
<evidence type="ECO:0000256" key="7">
    <source>
        <dbReference type="ARBA" id="ARBA00022679"/>
    </source>
</evidence>
<feature type="domain" description="Radical SAM core" evidence="16">
    <location>
        <begin position="128"/>
        <end position="369"/>
    </location>
</feature>
<comment type="caution">
    <text evidence="14">Lacks conserved residue(s) required for the propagation of feature annotation.</text>
</comment>
<feature type="active site" description="Proton acceptor" evidence="14">
    <location>
        <position position="122"/>
    </location>
</feature>
<comment type="similarity">
    <text evidence="2 14">Belongs to the radical SAM superfamily. RlmN family.</text>
</comment>
<comment type="function">
    <text evidence="14">Specifically methylates position 2 of adenine 2503 in 23S rRNA and position 2 of adenine 37 in tRNAs. m2A2503 modification seems to play a crucial role in the proofreading step occurring at the peptidyl transferase center and thus would serve to optimize ribosomal fidelity.</text>
</comment>
<keyword evidence="12 14" id="KW-0411">Iron-sulfur</keyword>
<evidence type="ECO:0000256" key="10">
    <source>
        <dbReference type="ARBA" id="ARBA00022723"/>
    </source>
</evidence>
<comment type="catalytic activity">
    <reaction evidence="14">
        <text>adenosine(37) in tRNA + 2 reduced [2Fe-2S]-[ferredoxin] + 2 S-adenosyl-L-methionine = 2-methyladenosine(37) in tRNA + 5'-deoxyadenosine + L-methionine + 2 oxidized [2Fe-2S]-[ferredoxin] + S-adenosyl-L-homocysteine</text>
        <dbReference type="Rhea" id="RHEA:43332"/>
        <dbReference type="Rhea" id="RHEA-COMP:10000"/>
        <dbReference type="Rhea" id="RHEA-COMP:10001"/>
        <dbReference type="Rhea" id="RHEA-COMP:10162"/>
        <dbReference type="Rhea" id="RHEA-COMP:10485"/>
        <dbReference type="ChEBI" id="CHEBI:17319"/>
        <dbReference type="ChEBI" id="CHEBI:33737"/>
        <dbReference type="ChEBI" id="CHEBI:33738"/>
        <dbReference type="ChEBI" id="CHEBI:57844"/>
        <dbReference type="ChEBI" id="CHEBI:57856"/>
        <dbReference type="ChEBI" id="CHEBI:59789"/>
        <dbReference type="ChEBI" id="CHEBI:74411"/>
        <dbReference type="ChEBI" id="CHEBI:74497"/>
        <dbReference type="EC" id="2.1.1.192"/>
    </reaction>
</comment>
<dbReference type="Pfam" id="PF04055">
    <property type="entry name" value="Radical_SAM"/>
    <property type="match status" value="1"/>
</dbReference>
<dbReference type="GO" id="GO:0030488">
    <property type="term" value="P:tRNA methylation"/>
    <property type="evidence" value="ECO:0007669"/>
    <property type="project" value="UniProtKB-UniRule"/>
</dbReference>
<feature type="binding site" evidence="14">
    <location>
        <position position="149"/>
    </location>
    <ligand>
        <name>[4Fe-4S] cluster</name>
        <dbReference type="ChEBI" id="CHEBI:49883"/>
        <note>4Fe-4S-S-AdoMet</note>
    </ligand>
</feature>
<keyword evidence="11 14" id="KW-0408">Iron</keyword>
<dbReference type="EC" id="2.1.1.192" evidence="14"/>
<accession>A0A926NX54</accession>
<dbReference type="InterPro" id="IPR004383">
    <property type="entry name" value="rRNA_lsu_MTrfase_RlmN/Cfr"/>
</dbReference>
<evidence type="ECO:0000256" key="11">
    <source>
        <dbReference type="ARBA" id="ARBA00023004"/>
    </source>
</evidence>
<evidence type="ECO:0000313" key="17">
    <source>
        <dbReference type="EMBL" id="MBD1546944.1"/>
    </source>
</evidence>
<dbReference type="GO" id="GO:0046872">
    <property type="term" value="F:metal ion binding"/>
    <property type="evidence" value="ECO:0007669"/>
    <property type="project" value="UniProtKB-KW"/>
</dbReference>
<dbReference type="Gene3D" id="3.20.20.70">
    <property type="entry name" value="Aldolase class I"/>
    <property type="match status" value="1"/>
</dbReference>
<dbReference type="HAMAP" id="MF_01849">
    <property type="entry name" value="RNA_methyltr_RlmN"/>
    <property type="match status" value="1"/>
</dbReference>
<proteinExistence type="inferred from homology"/>
<feature type="binding site" evidence="14">
    <location>
        <position position="146"/>
    </location>
    <ligand>
        <name>[4Fe-4S] cluster</name>
        <dbReference type="ChEBI" id="CHEBI:49883"/>
        <note>4Fe-4S-S-AdoMet</note>
    </ligand>
</feature>
<dbReference type="GO" id="GO:0000049">
    <property type="term" value="F:tRNA binding"/>
    <property type="evidence" value="ECO:0007669"/>
    <property type="project" value="UniProtKB-UniRule"/>
</dbReference>
<dbReference type="GO" id="GO:0070475">
    <property type="term" value="P:rRNA base methylation"/>
    <property type="evidence" value="ECO:0007669"/>
    <property type="project" value="UniProtKB-UniRule"/>
</dbReference>
<keyword evidence="3 14" id="KW-0004">4Fe-4S</keyword>
<feature type="binding site" evidence="14">
    <location>
        <begin position="206"/>
        <end position="207"/>
    </location>
    <ligand>
        <name>S-adenosyl-L-methionine</name>
        <dbReference type="ChEBI" id="CHEBI:59789"/>
    </ligand>
</feature>
<comment type="subcellular location">
    <subcellularLocation>
        <location evidence="1 14">Cytoplasm</location>
    </subcellularLocation>
</comment>
<dbReference type="SFLD" id="SFLDG01062">
    <property type="entry name" value="methyltransferase_(Class_A)"/>
    <property type="match status" value="1"/>
</dbReference>
<dbReference type="EMBL" id="JABFCZ010000011">
    <property type="protein sequence ID" value="MBD1546944.1"/>
    <property type="molecule type" value="Genomic_DNA"/>
</dbReference>
<dbReference type="GO" id="GO:0019843">
    <property type="term" value="F:rRNA binding"/>
    <property type="evidence" value="ECO:0007669"/>
    <property type="project" value="UniProtKB-UniRule"/>
</dbReference>
<keyword evidence="10 14" id="KW-0479">Metal-binding</keyword>
<comment type="caution">
    <text evidence="17">The sequence shown here is derived from an EMBL/GenBank/DDBJ whole genome shotgun (WGS) entry which is preliminary data.</text>
</comment>
<keyword evidence="9 14" id="KW-0819">tRNA processing</keyword>
<keyword evidence="6 14" id="KW-0489">Methyltransferase</keyword>
<evidence type="ECO:0000256" key="1">
    <source>
        <dbReference type="ARBA" id="ARBA00004496"/>
    </source>
</evidence>
<name>A0A926NX54_9HYPH</name>
<dbReference type="InterPro" id="IPR027492">
    <property type="entry name" value="RNA_MTrfase_RlmN"/>
</dbReference>
<evidence type="ECO:0000313" key="18">
    <source>
        <dbReference type="Proteomes" id="UP000598467"/>
    </source>
</evidence>
<dbReference type="Pfam" id="PF21016">
    <property type="entry name" value="RlmN_N"/>
    <property type="match status" value="1"/>
</dbReference>
<keyword evidence="13 14" id="KW-1015">Disulfide bond</keyword>
<dbReference type="NCBIfam" id="TIGR00048">
    <property type="entry name" value="rRNA_mod_RlmN"/>
    <property type="match status" value="1"/>
</dbReference>
<evidence type="ECO:0000256" key="12">
    <source>
        <dbReference type="ARBA" id="ARBA00023014"/>
    </source>
</evidence>
<evidence type="ECO:0000256" key="8">
    <source>
        <dbReference type="ARBA" id="ARBA00022691"/>
    </source>
</evidence>
<feature type="active site" description="S-methylcysteine intermediate" evidence="14">
    <location>
        <position position="380"/>
    </location>
</feature>
<dbReference type="AlphaFoldDB" id="A0A926NX54"/>
<dbReference type="PANTHER" id="PTHR30544">
    <property type="entry name" value="23S RRNA METHYLTRANSFERASE"/>
    <property type="match status" value="1"/>
</dbReference>
<evidence type="ECO:0000256" key="3">
    <source>
        <dbReference type="ARBA" id="ARBA00022485"/>
    </source>
</evidence>
<dbReference type="GO" id="GO:0070040">
    <property type="term" value="F:rRNA (adenine(2503)-C2-)-methyltransferase activity"/>
    <property type="evidence" value="ECO:0007669"/>
    <property type="project" value="UniProtKB-UniRule"/>
</dbReference>
<evidence type="ECO:0000256" key="4">
    <source>
        <dbReference type="ARBA" id="ARBA00022490"/>
    </source>
</evidence>
<evidence type="ECO:0000259" key="16">
    <source>
        <dbReference type="PROSITE" id="PS51918"/>
    </source>
</evidence>
<gene>
    <name evidence="14 17" type="primary">rlmN</name>
    <name evidence="17" type="ORF">HK439_11775</name>
</gene>
<dbReference type="InterPro" id="IPR007197">
    <property type="entry name" value="rSAM"/>
</dbReference>
<feature type="region of interest" description="Disordered" evidence="15">
    <location>
        <begin position="1"/>
        <end position="26"/>
    </location>
</feature>
<comment type="miscellaneous">
    <text evidence="14">Reaction proceeds by a ping-pong mechanism involving intermediate methylation of a conserved cysteine residue.</text>
</comment>
<dbReference type="GO" id="GO:0005737">
    <property type="term" value="C:cytoplasm"/>
    <property type="evidence" value="ECO:0007669"/>
    <property type="project" value="UniProtKB-SubCell"/>
</dbReference>
<keyword evidence="5 14" id="KW-0698">rRNA processing</keyword>
<dbReference type="PIRSF" id="PIRSF006004">
    <property type="entry name" value="CHP00048"/>
    <property type="match status" value="1"/>
</dbReference>
<dbReference type="InterPro" id="IPR058240">
    <property type="entry name" value="rSAM_sf"/>
</dbReference>
<comment type="catalytic activity">
    <reaction evidence="14">
        <text>adenosine(2503) in 23S rRNA + 2 reduced [2Fe-2S]-[ferredoxin] + 2 S-adenosyl-L-methionine = 2-methyladenosine(2503) in 23S rRNA + 5'-deoxyadenosine + L-methionine + 2 oxidized [2Fe-2S]-[ferredoxin] + S-adenosyl-L-homocysteine</text>
        <dbReference type="Rhea" id="RHEA:42916"/>
        <dbReference type="Rhea" id="RHEA-COMP:10000"/>
        <dbReference type="Rhea" id="RHEA-COMP:10001"/>
        <dbReference type="Rhea" id="RHEA-COMP:10152"/>
        <dbReference type="Rhea" id="RHEA-COMP:10282"/>
        <dbReference type="ChEBI" id="CHEBI:17319"/>
        <dbReference type="ChEBI" id="CHEBI:33737"/>
        <dbReference type="ChEBI" id="CHEBI:33738"/>
        <dbReference type="ChEBI" id="CHEBI:57844"/>
        <dbReference type="ChEBI" id="CHEBI:57856"/>
        <dbReference type="ChEBI" id="CHEBI:59789"/>
        <dbReference type="ChEBI" id="CHEBI:74411"/>
        <dbReference type="ChEBI" id="CHEBI:74497"/>
        <dbReference type="EC" id="2.1.1.192"/>
    </reaction>
</comment>
<dbReference type="PROSITE" id="PS51918">
    <property type="entry name" value="RADICAL_SAM"/>
    <property type="match status" value="1"/>
</dbReference>
<comment type="cofactor">
    <cofactor evidence="14">
        <name>[4Fe-4S] cluster</name>
        <dbReference type="ChEBI" id="CHEBI:49883"/>
    </cofactor>
    <text evidence="14">Binds 1 [4Fe-4S] cluster. The cluster is coordinated with 3 cysteines and an exchangeable S-adenosyl-L-methionine.</text>
</comment>
<feature type="binding site" evidence="14">
    <location>
        <begin position="260"/>
        <end position="262"/>
    </location>
    <ligand>
        <name>S-adenosyl-L-methionine</name>
        <dbReference type="ChEBI" id="CHEBI:59789"/>
    </ligand>
</feature>
<keyword evidence="7 14" id="KW-0808">Transferase</keyword>
<feature type="binding site" evidence="14">
    <location>
        <position position="337"/>
    </location>
    <ligand>
        <name>S-adenosyl-L-methionine</name>
        <dbReference type="ChEBI" id="CHEBI:59789"/>
    </ligand>
</feature>
<evidence type="ECO:0000256" key="5">
    <source>
        <dbReference type="ARBA" id="ARBA00022552"/>
    </source>
</evidence>
<dbReference type="SUPFAM" id="SSF102114">
    <property type="entry name" value="Radical SAM enzymes"/>
    <property type="match status" value="1"/>
</dbReference>